<evidence type="ECO:0000256" key="1">
    <source>
        <dbReference type="ARBA" id="ARBA00000439"/>
    </source>
</evidence>
<dbReference type="AlphaFoldDB" id="A0A7X9FRJ7"/>
<dbReference type="GO" id="GO:0030170">
    <property type="term" value="F:pyridoxal phosphate binding"/>
    <property type="evidence" value="ECO:0007669"/>
    <property type="project" value="InterPro"/>
</dbReference>
<dbReference type="InterPro" id="IPR003385">
    <property type="entry name" value="Glyco_hydro_77"/>
</dbReference>
<dbReference type="NCBIfam" id="NF011080">
    <property type="entry name" value="PRK14508.1-3"/>
    <property type="match status" value="1"/>
</dbReference>
<feature type="domain" description="MOSC" evidence="11">
    <location>
        <begin position="449"/>
        <end position="509"/>
    </location>
</feature>
<dbReference type="Proteomes" id="UP000524246">
    <property type="component" value="Unassembled WGS sequence"/>
</dbReference>
<proteinExistence type="inferred from homology"/>
<evidence type="ECO:0000313" key="12">
    <source>
        <dbReference type="EMBL" id="NMC62902.1"/>
    </source>
</evidence>
<dbReference type="EMBL" id="JAAZON010000306">
    <property type="protein sequence ID" value="NMC62902.1"/>
    <property type="molecule type" value="Genomic_DNA"/>
</dbReference>
<evidence type="ECO:0000256" key="10">
    <source>
        <dbReference type="RuleBase" id="RU361207"/>
    </source>
</evidence>
<dbReference type="GO" id="GO:0004134">
    <property type="term" value="F:4-alpha-glucanotransferase activity"/>
    <property type="evidence" value="ECO:0007669"/>
    <property type="project" value="UniProtKB-EC"/>
</dbReference>
<evidence type="ECO:0000256" key="7">
    <source>
        <dbReference type="ARBA" id="ARBA00023277"/>
    </source>
</evidence>
<sequence>MEFDRSAGVLLHITSLPAPYGIGDLGQSALDFIDWTARAGLTWWQMLPLGPAADAAPARINDPYSSQSSWAGSPLYLSLHELVKVGDLKNQDIASYKVDGSKINYLAVTRSRQKLFKLAAKNFFLKQNRTTKQVFTSFCRKEAHWLDDWALFSAAKEVFLNKPWWEWPIDFKQRNKRALTLFSKEYQDIIQVAKYIQFRWFEQWARLKAYAKKKGVGLIGDVPIYCAADSVDVWAAPKMFKLRADGQPRAVAGVPPDYFSRDGQLWGTPVYDWAANARDGFRWWIWRLKGYLRTVDVARVDHFRGFEAYWEIPFPAKNARKGKWVKGPGHAFFAAVRKALGEVPLIAEDLGFITGAVNELRAKWELPGMRVTQFAFSGNPRNCHLPMWHETNSVAYTGTHDNETSLGWYKNARKEIKEHFRFYTGSDGKTPHTDLLKFTFSSVARLAVVPVQDVLGLDNRARVNTPGQHTGLYRWKLKQGQLSLASADTLRYLAERYARVPGLQKKQWV</sequence>
<dbReference type="Gene3D" id="3.20.20.80">
    <property type="entry name" value="Glycosidases"/>
    <property type="match status" value="1"/>
</dbReference>
<name>A0A7X9FRJ7_9DELT</name>
<gene>
    <name evidence="12" type="primary">malQ</name>
    <name evidence="12" type="ORF">GYA55_06995</name>
</gene>
<comment type="similarity">
    <text evidence="2 10">Belongs to the disproportionating enzyme family.</text>
</comment>
<evidence type="ECO:0000256" key="5">
    <source>
        <dbReference type="ARBA" id="ARBA00022676"/>
    </source>
</evidence>
<evidence type="ECO:0000256" key="2">
    <source>
        <dbReference type="ARBA" id="ARBA00005684"/>
    </source>
</evidence>
<dbReference type="GO" id="GO:0030151">
    <property type="term" value="F:molybdenum ion binding"/>
    <property type="evidence" value="ECO:0007669"/>
    <property type="project" value="InterPro"/>
</dbReference>
<accession>A0A7X9FRJ7</accession>
<evidence type="ECO:0000256" key="6">
    <source>
        <dbReference type="ARBA" id="ARBA00022679"/>
    </source>
</evidence>
<comment type="catalytic activity">
    <reaction evidence="1 10">
        <text>Transfers a segment of a (1-&gt;4)-alpha-D-glucan to a new position in an acceptor, which may be glucose or a (1-&gt;4)-alpha-D-glucan.</text>
        <dbReference type="EC" id="2.4.1.25"/>
    </reaction>
</comment>
<evidence type="ECO:0000256" key="3">
    <source>
        <dbReference type="ARBA" id="ARBA00012560"/>
    </source>
</evidence>
<dbReference type="PANTHER" id="PTHR32438">
    <property type="entry name" value="4-ALPHA-GLUCANOTRANSFERASE DPE1, CHLOROPLASTIC/AMYLOPLASTIC"/>
    <property type="match status" value="1"/>
</dbReference>
<evidence type="ECO:0000256" key="9">
    <source>
        <dbReference type="ARBA" id="ARBA00031501"/>
    </source>
</evidence>
<dbReference type="GO" id="GO:0005975">
    <property type="term" value="P:carbohydrate metabolic process"/>
    <property type="evidence" value="ECO:0007669"/>
    <property type="project" value="InterPro"/>
</dbReference>
<protein>
    <recommendedName>
        <fullName evidence="4 10">4-alpha-glucanotransferase</fullName>
        <ecNumber evidence="3 10">2.4.1.25</ecNumber>
    </recommendedName>
    <alternativeName>
        <fullName evidence="8 10">Amylomaltase</fullName>
    </alternativeName>
    <alternativeName>
        <fullName evidence="9 10">Disproportionating enzyme</fullName>
    </alternativeName>
</protein>
<keyword evidence="6 10" id="KW-0808">Transferase</keyword>
<comment type="caution">
    <text evidence="12">The sequence shown here is derived from an EMBL/GenBank/DDBJ whole genome shotgun (WGS) entry which is preliminary data.</text>
</comment>
<evidence type="ECO:0000313" key="13">
    <source>
        <dbReference type="Proteomes" id="UP000524246"/>
    </source>
</evidence>
<dbReference type="Pfam" id="PF02446">
    <property type="entry name" value="Glyco_hydro_77"/>
    <property type="match status" value="1"/>
</dbReference>
<dbReference type="PROSITE" id="PS51340">
    <property type="entry name" value="MOSC"/>
    <property type="match status" value="1"/>
</dbReference>
<organism evidence="12 13">
    <name type="scientific">SAR324 cluster bacterium</name>
    <dbReference type="NCBI Taxonomy" id="2024889"/>
    <lineage>
        <taxon>Bacteria</taxon>
        <taxon>Deltaproteobacteria</taxon>
        <taxon>SAR324 cluster</taxon>
    </lineage>
</organism>
<dbReference type="SUPFAM" id="SSF51445">
    <property type="entry name" value="(Trans)glycosidases"/>
    <property type="match status" value="1"/>
</dbReference>
<dbReference type="InterPro" id="IPR017853">
    <property type="entry name" value="GH"/>
</dbReference>
<evidence type="ECO:0000256" key="8">
    <source>
        <dbReference type="ARBA" id="ARBA00031423"/>
    </source>
</evidence>
<dbReference type="NCBIfam" id="TIGR00217">
    <property type="entry name" value="malQ"/>
    <property type="match status" value="1"/>
</dbReference>
<dbReference type="InterPro" id="IPR005302">
    <property type="entry name" value="MoCF_Sase_C"/>
</dbReference>
<keyword evidence="7 10" id="KW-0119">Carbohydrate metabolism</keyword>
<evidence type="ECO:0000256" key="4">
    <source>
        <dbReference type="ARBA" id="ARBA00020295"/>
    </source>
</evidence>
<evidence type="ECO:0000259" key="11">
    <source>
        <dbReference type="PROSITE" id="PS51340"/>
    </source>
</evidence>
<dbReference type="PANTHER" id="PTHR32438:SF5">
    <property type="entry name" value="4-ALPHA-GLUCANOTRANSFERASE DPE1, CHLOROPLASTIC_AMYLOPLASTIC"/>
    <property type="match status" value="1"/>
</dbReference>
<dbReference type="EC" id="2.4.1.25" evidence="3 10"/>
<reference evidence="12 13" key="1">
    <citation type="journal article" date="2020" name="Biotechnol. Biofuels">
        <title>New insights from the biogas microbiome by comprehensive genome-resolved metagenomics of nearly 1600 species originating from multiple anaerobic digesters.</title>
        <authorList>
            <person name="Campanaro S."/>
            <person name="Treu L."/>
            <person name="Rodriguez-R L.M."/>
            <person name="Kovalovszki A."/>
            <person name="Ziels R.M."/>
            <person name="Maus I."/>
            <person name="Zhu X."/>
            <person name="Kougias P.G."/>
            <person name="Basile A."/>
            <person name="Luo G."/>
            <person name="Schluter A."/>
            <person name="Konstantinidis K.T."/>
            <person name="Angelidaki I."/>
        </authorList>
    </citation>
    <scope>NUCLEOTIDE SEQUENCE [LARGE SCALE GENOMIC DNA]</scope>
    <source>
        <strain evidence="12">AS27yjCOA_65</strain>
    </source>
</reference>
<keyword evidence="5 10" id="KW-0328">Glycosyltransferase</keyword>